<dbReference type="InterPro" id="IPR011701">
    <property type="entry name" value="MFS"/>
</dbReference>
<sequence length="541" mass="58027">MQDPTLHRARIISSVAATLISLACGSNYVYSAWAPQFADRLKYSTTESNLVGLAGNLGMYACGLPIGMFVDKKGPRPAVLLGSIMLAVGYFPLYMAYNAGSGSVLLMCLFSFMTGLGGCTAFAAAIKTSALNWPHHRGTATAFPLAAFGLSAFFFSLIGGFLFPGDTSDFLLLLSSGTAGMTFLGFWFLRVVEHGSGKEYQSVATEEDGISARVSKEQIRRAGLFEPAGQDSDLEAVGARHPYDLTSGRSGESSNLTTAASSTIVAETDDDMDETTSLLSSKVSSVAGEVYVQNVDMNRSHRADIRGWALIRNLEFWQLFAVMGILAGVGLMTINNIGHSVNALWQHFDDSISNDSLLKLQNLHVSILSVCSFAGRLLSGVGSDFLVKVLHTSRIWCLVIAGTIFFVAQICALSVINPHLLGLVSGLSGLGYGFLFGVFPSIMAESFGIHGLSQNWGLMTMSPVLSGNIFNLFYGVVFDKHSVVGPGGERSCVEGLECYRSAYIVTVAACAIGFVLTLWVIRHQSVQRQRDAKAKDGHLED</sequence>
<keyword evidence="3 5" id="KW-1133">Transmembrane helix</keyword>
<evidence type="ECO:0000313" key="6">
    <source>
        <dbReference type="EMBL" id="KAJ4389881.1"/>
    </source>
</evidence>
<protein>
    <recommendedName>
        <fullName evidence="8">MFS transporter</fullName>
    </recommendedName>
</protein>
<evidence type="ECO:0000256" key="4">
    <source>
        <dbReference type="ARBA" id="ARBA00023136"/>
    </source>
</evidence>
<comment type="subcellular location">
    <subcellularLocation>
        <location evidence="1">Membrane</location>
        <topology evidence="1">Multi-pass membrane protein</topology>
    </subcellularLocation>
</comment>
<dbReference type="SUPFAM" id="SSF103473">
    <property type="entry name" value="MFS general substrate transporter"/>
    <property type="match status" value="1"/>
</dbReference>
<feature type="transmembrane region" description="Helical" evidence="5">
    <location>
        <begin position="501"/>
        <end position="521"/>
    </location>
</feature>
<dbReference type="EMBL" id="JAPEVB010000004">
    <property type="protein sequence ID" value="KAJ4389881.1"/>
    <property type="molecule type" value="Genomic_DNA"/>
</dbReference>
<feature type="transmembrane region" description="Helical" evidence="5">
    <location>
        <begin position="12"/>
        <end position="30"/>
    </location>
</feature>
<keyword evidence="4 5" id="KW-0472">Membrane</keyword>
<evidence type="ECO:0008006" key="8">
    <source>
        <dbReference type="Google" id="ProtNLM"/>
    </source>
</evidence>
<dbReference type="PANTHER" id="PTHR21576">
    <property type="entry name" value="UNCHARACTERIZED NODULIN-LIKE PROTEIN"/>
    <property type="match status" value="1"/>
</dbReference>
<dbReference type="OrthoDB" id="410267at2759"/>
<dbReference type="GO" id="GO:0022857">
    <property type="term" value="F:transmembrane transporter activity"/>
    <property type="evidence" value="ECO:0007669"/>
    <property type="project" value="InterPro"/>
</dbReference>
<feature type="transmembrane region" description="Helical" evidence="5">
    <location>
        <begin position="138"/>
        <end position="164"/>
    </location>
</feature>
<accession>A0A9W8YRF9</accession>
<feature type="transmembrane region" description="Helical" evidence="5">
    <location>
        <begin position="316"/>
        <end position="334"/>
    </location>
</feature>
<dbReference type="PANTHER" id="PTHR21576:SF158">
    <property type="entry name" value="RIBOSOMAL RNA-PROCESSING PROTEIN 12-LIKE CONSERVED DOMAIN-CONTAINING PROTEIN"/>
    <property type="match status" value="1"/>
</dbReference>
<proteinExistence type="predicted"/>
<reference evidence="6" key="1">
    <citation type="submission" date="2022-10" db="EMBL/GenBank/DDBJ databases">
        <title>Tapping the CABI collections for fungal endophytes: first genome assemblies for Collariella, Neodidymelliopsis, Ascochyta clinopodiicola, Didymella pomorum, Didymosphaeria variabile, Neocosmospora piperis and Neocucurbitaria cava.</title>
        <authorList>
            <person name="Hill R."/>
        </authorList>
    </citation>
    <scope>NUCLEOTIDE SEQUENCE</scope>
    <source>
        <strain evidence="6">IMI 355082</strain>
    </source>
</reference>
<feature type="transmembrane region" description="Helical" evidence="5">
    <location>
        <begin position="170"/>
        <end position="189"/>
    </location>
</feature>
<gene>
    <name evidence="6" type="ORF">N0V93_007353</name>
</gene>
<feature type="transmembrane region" description="Helical" evidence="5">
    <location>
        <begin position="395"/>
        <end position="416"/>
    </location>
</feature>
<feature type="transmembrane region" description="Helical" evidence="5">
    <location>
        <begin position="456"/>
        <end position="477"/>
    </location>
</feature>
<dbReference type="Pfam" id="PF07690">
    <property type="entry name" value="MFS_1"/>
    <property type="match status" value="1"/>
</dbReference>
<evidence type="ECO:0000256" key="3">
    <source>
        <dbReference type="ARBA" id="ARBA00022989"/>
    </source>
</evidence>
<evidence type="ECO:0000256" key="2">
    <source>
        <dbReference type="ARBA" id="ARBA00022692"/>
    </source>
</evidence>
<comment type="caution">
    <text evidence="6">The sequence shown here is derived from an EMBL/GenBank/DDBJ whole genome shotgun (WGS) entry which is preliminary data.</text>
</comment>
<keyword evidence="7" id="KW-1185">Reference proteome</keyword>
<organism evidence="6 7">
    <name type="scientific">Gnomoniopsis smithogilvyi</name>
    <dbReference type="NCBI Taxonomy" id="1191159"/>
    <lineage>
        <taxon>Eukaryota</taxon>
        <taxon>Fungi</taxon>
        <taxon>Dikarya</taxon>
        <taxon>Ascomycota</taxon>
        <taxon>Pezizomycotina</taxon>
        <taxon>Sordariomycetes</taxon>
        <taxon>Sordariomycetidae</taxon>
        <taxon>Diaporthales</taxon>
        <taxon>Gnomoniaceae</taxon>
        <taxon>Gnomoniopsis</taxon>
    </lineage>
</organism>
<evidence type="ECO:0000256" key="5">
    <source>
        <dbReference type="SAM" id="Phobius"/>
    </source>
</evidence>
<dbReference type="Proteomes" id="UP001140453">
    <property type="component" value="Unassembled WGS sequence"/>
</dbReference>
<evidence type="ECO:0000256" key="1">
    <source>
        <dbReference type="ARBA" id="ARBA00004141"/>
    </source>
</evidence>
<feature type="transmembrane region" description="Helical" evidence="5">
    <location>
        <begin position="422"/>
        <end position="444"/>
    </location>
</feature>
<feature type="transmembrane region" description="Helical" evidence="5">
    <location>
        <begin position="103"/>
        <end position="126"/>
    </location>
</feature>
<dbReference type="Gene3D" id="1.20.1250.20">
    <property type="entry name" value="MFS general substrate transporter like domains"/>
    <property type="match status" value="2"/>
</dbReference>
<name>A0A9W8YRF9_9PEZI</name>
<evidence type="ECO:0000313" key="7">
    <source>
        <dbReference type="Proteomes" id="UP001140453"/>
    </source>
</evidence>
<feature type="transmembrane region" description="Helical" evidence="5">
    <location>
        <begin position="77"/>
        <end position="97"/>
    </location>
</feature>
<dbReference type="InterPro" id="IPR036259">
    <property type="entry name" value="MFS_trans_sf"/>
</dbReference>
<dbReference type="AlphaFoldDB" id="A0A9W8YRF9"/>
<keyword evidence="2 5" id="KW-0812">Transmembrane</keyword>
<dbReference type="GO" id="GO:0000329">
    <property type="term" value="C:fungal-type vacuole membrane"/>
    <property type="evidence" value="ECO:0007669"/>
    <property type="project" value="TreeGrafter"/>
</dbReference>